<keyword evidence="3" id="KW-1185">Reference proteome</keyword>
<sequence>MDSSIRVIVRRATHSSQRFASHGHFLHLSNGHFHQGRTFECGSGPNRTNLTVVGIFAVTFPSSICCHYYHFPRLLYVWVLCKCVISLPLMGARGSLFGIALKMDTNLIERFEMSFLHNVSQFM</sequence>
<dbReference type="Proteomes" id="UP001054837">
    <property type="component" value="Unassembled WGS sequence"/>
</dbReference>
<dbReference type="EMBL" id="BPLQ01004772">
    <property type="protein sequence ID" value="GIY10558.1"/>
    <property type="molecule type" value="Genomic_DNA"/>
</dbReference>
<evidence type="ECO:0000313" key="3">
    <source>
        <dbReference type="Proteomes" id="UP001054837"/>
    </source>
</evidence>
<reference evidence="2 3" key="1">
    <citation type="submission" date="2021-06" db="EMBL/GenBank/DDBJ databases">
        <title>Caerostris darwini draft genome.</title>
        <authorList>
            <person name="Kono N."/>
            <person name="Arakawa K."/>
        </authorList>
    </citation>
    <scope>NUCLEOTIDE SEQUENCE [LARGE SCALE GENOMIC DNA]</scope>
</reference>
<feature type="transmembrane region" description="Helical" evidence="1">
    <location>
        <begin position="50"/>
        <end position="70"/>
    </location>
</feature>
<name>A0AAV4QLK6_9ARAC</name>
<organism evidence="2 3">
    <name type="scientific">Caerostris darwini</name>
    <dbReference type="NCBI Taxonomy" id="1538125"/>
    <lineage>
        <taxon>Eukaryota</taxon>
        <taxon>Metazoa</taxon>
        <taxon>Ecdysozoa</taxon>
        <taxon>Arthropoda</taxon>
        <taxon>Chelicerata</taxon>
        <taxon>Arachnida</taxon>
        <taxon>Araneae</taxon>
        <taxon>Araneomorphae</taxon>
        <taxon>Entelegynae</taxon>
        <taxon>Araneoidea</taxon>
        <taxon>Araneidae</taxon>
        <taxon>Caerostris</taxon>
    </lineage>
</organism>
<keyword evidence="1" id="KW-0812">Transmembrane</keyword>
<evidence type="ECO:0000256" key="1">
    <source>
        <dbReference type="SAM" id="Phobius"/>
    </source>
</evidence>
<accession>A0AAV4QLK6</accession>
<proteinExistence type="predicted"/>
<feature type="transmembrane region" description="Helical" evidence="1">
    <location>
        <begin position="76"/>
        <end position="101"/>
    </location>
</feature>
<comment type="caution">
    <text evidence="2">The sequence shown here is derived from an EMBL/GenBank/DDBJ whole genome shotgun (WGS) entry which is preliminary data.</text>
</comment>
<keyword evidence="1" id="KW-1133">Transmembrane helix</keyword>
<gene>
    <name evidence="2" type="ORF">CDAR_91781</name>
</gene>
<dbReference type="AlphaFoldDB" id="A0AAV4QLK6"/>
<evidence type="ECO:0000313" key="2">
    <source>
        <dbReference type="EMBL" id="GIY10558.1"/>
    </source>
</evidence>
<protein>
    <submittedName>
        <fullName evidence="2">Uncharacterized protein</fullName>
    </submittedName>
</protein>
<keyword evidence="1" id="KW-0472">Membrane</keyword>